<feature type="compositionally biased region" description="Polar residues" evidence="1">
    <location>
        <begin position="496"/>
        <end position="508"/>
    </location>
</feature>
<keyword evidence="3" id="KW-1185">Reference proteome</keyword>
<feature type="region of interest" description="Disordered" evidence="1">
    <location>
        <begin position="385"/>
        <end position="452"/>
    </location>
</feature>
<feature type="region of interest" description="Disordered" evidence="1">
    <location>
        <begin position="245"/>
        <end position="268"/>
    </location>
</feature>
<dbReference type="AlphaFoldDB" id="A0AAN6SCK3"/>
<feature type="region of interest" description="Disordered" evidence="1">
    <location>
        <begin position="553"/>
        <end position="572"/>
    </location>
</feature>
<feature type="compositionally biased region" description="Acidic residues" evidence="1">
    <location>
        <begin position="799"/>
        <end position="812"/>
    </location>
</feature>
<protein>
    <submittedName>
        <fullName evidence="2">Uncharacterized protein</fullName>
    </submittedName>
</protein>
<feature type="region of interest" description="Disordered" evidence="1">
    <location>
        <begin position="793"/>
        <end position="841"/>
    </location>
</feature>
<evidence type="ECO:0000313" key="2">
    <source>
        <dbReference type="EMBL" id="KAK3948634.1"/>
    </source>
</evidence>
<dbReference type="EMBL" id="MU859253">
    <property type="protein sequence ID" value="KAK3948634.1"/>
    <property type="molecule type" value="Genomic_DNA"/>
</dbReference>
<comment type="caution">
    <text evidence="2">The sequence shown here is derived from an EMBL/GenBank/DDBJ whole genome shotgun (WGS) entry which is preliminary data.</text>
</comment>
<feature type="region of interest" description="Disordered" evidence="1">
    <location>
        <begin position="605"/>
        <end position="680"/>
    </location>
</feature>
<reference evidence="2" key="2">
    <citation type="submission" date="2023-06" db="EMBL/GenBank/DDBJ databases">
        <authorList>
            <consortium name="Lawrence Berkeley National Laboratory"/>
            <person name="Mondo S.J."/>
            <person name="Hensen N."/>
            <person name="Bonometti L."/>
            <person name="Westerberg I."/>
            <person name="Brannstrom I.O."/>
            <person name="Guillou S."/>
            <person name="Cros-Aarteil S."/>
            <person name="Calhoun S."/>
            <person name="Haridas S."/>
            <person name="Kuo A."/>
            <person name="Pangilinan J."/>
            <person name="Riley R."/>
            <person name="Labutti K."/>
            <person name="Andreopoulos B."/>
            <person name="Lipzen A."/>
            <person name="Chen C."/>
            <person name="Yanf M."/>
            <person name="Daum C."/>
            <person name="Ng V."/>
            <person name="Clum A."/>
            <person name="Steindorff A."/>
            <person name="Ohm R."/>
            <person name="Martin F."/>
            <person name="Silar P."/>
            <person name="Natvig D."/>
            <person name="Lalanne C."/>
            <person name="Gautier V."/>
            <person name="Ament-Velasquez S.L."/>
            <person name="Kruys A."/>
            <person name="Hutchinson M.I."/>
            <person name="Powell A.J."/>
            <person name="Barry K."/>
            <person name="Miller A.N."/>
            <person name="Grigoriev I.V."/>
            <person name="Debuchy R."/>
            <person name="Gladieux P."/>
            <person name="Thoren M.H."/>
            <person name="Johannesson H."/>
        </authorList>
    </citation>
    <scope>NUCLEOTIDE SEQUENCE</scope>
    <source>
        <strain evidence="2">CBS 626.80</strain>
    </source>
</reference>
<feature type="compositionally biased region" description="Basic and acidic residues" evidence="1">
    <location>
        <begin position="289"/>
        <end position="298"/>
    </location>
</feature>
<reference evidence="2" key="1">
    <citation type="journal article" date="2023" name="Mol. Phylogenet. Evol.">
        <title>Genome-scale phylogeny and comparative genomics of the fungal order Sordariales.</title>
        <authorList>
            <person name="Hensen N."/>
            <person name="Bonometti L."/>
            <person name="Westerberg I."/>
            <person name="Brannstrom I.O."/>
            <person name="Guillou S."/>
            <person name="Cros-Aarteil S."/>
            <person name="Calhoun S."/>
            <person name="Haridas S."/>
            <person name="Kuo A."/>
            <person name="Mondo S."/>
            <person name="Pangilinan J."/>
            <person name="Riley R."/>
            <person name="LaButti K."/>
            <person name="Andreopoulos B."/>
            <person name="Lipzen A."/>
            <person name="Chen C."/>
            <person name="Yan M."/>
            <person name="Daum C."/>
            <person name="Ng V."/>
            <person name="Clum A."/>
            <person name="Steindorff A."/>
            <person name="Ohm R.A."/>
            <person name="Martin F."/>
            <person name="Silar P."/>
            <person name="Natvig D.O."/>
            <person name="Lalanne C."/>
            <person name="Gautier V."/>
            <person name="Ament-Velasquez S.L."/>
            <person name="Kruys A."/>
            <person name="Hutchinson M.I."/>
            <person name="Powell A.J."/>
            <person name="Barry K."/>
            <person name="Miller A.N."/>
            <person name="Grigoriev I.V."/>
            <person name="Debuchy R."/>
            <person name="Gladieux P."/>
            <person name="Hiltunen Thoren M."/>
            <person name="Johannesson H."/>
        </authorList>
    </citation>
    <scope>NUCLEOTIDE SEQUENCE</scope>
    <source>
        <strain evidence="2">CBS 626.80</strain>
    </source>
</reference>
<feature type="compositionally biased region" description="Low complexity" evidence="1">
    <location>
        <begin position="518"/>
        <end position="528"/>
    </location>
</feature>
<gene>
    <name evidence="2" type="ORF">QBC32DRAFT_380692</name>
</gene>
<organism evidence="2 3">
    <name type="scientific">Pseudoneurospora amorphoporcata</name>
    <dbReference type="NCBI Taxonomy" id="241081"/>
    <lineage>
        <taxon>Eukaryota</taxon>
        <taxon>Fungi</taxon>
        <taxon>Dikarya</taxon>
        <taxon>Ascomycota</taxon>
        <taxon>Pezizomycotina</taxon>
        <taxon>Sordariomycetes</taxon>
        <taxon>Sordariomycetidae</taxon>
        <taxon>Sordariales</taxon>
        <taxon>Sordariaceae</taxon>
        <taxon>Pseudoneurospora</taxon>
    </lineage>
</organism>
<feature type="compositionally biased region" description="Pro residues" evidence="1">
    <location>
        <begin position="104"/>
        <end position="115"/>
    </location>
</feature>
<evidence type="ECO:0000313" key="3">
    <source>
        <dbReference type="Proteomes" id="UP001303222"/>
    </source>
</evidence>
<proteinExistence type="predicted"/>
<accession>A0AAN6SCK3</accession>
<feature type="compositionally biased region" description="Basic and acidic residues" evidence="1">
    <location>
        <begin position="433"/>
        <end position="449"/>
    </location>
</feature>
<dbReference type="Proteomes" id="UP001303222">
    <property type="component" value="Unassembled WGS sequence"/>
</dbReference>
<name>A0AAN6SCK3_9PEZI</name>
<feature type="region of interest" description="Disordered" evidence="1">
    <location>
        <begin position="103"/>
        <end position="208"/>
    </location>
</feature>
<feature type="region of interest" description="Disordered" evidence="1">
    <location>
        <begin position="280"/>
        <end position="323"/>
    </location>
</feature>
<feature type="compositionally biased region" description="Low complexity" evidence="1">
    <location>
        <begin position="659"/>
        <end position="672"/>
    </location>
</feature>
<evidence type="ECO:0000256" key="1">
    <source>
        <dbReference type="SAM" id="MobiDB-lite"/>
    </source>
</evidence>
<feature type="region of interest" description="Disordered" evidence="1">
    <location>
        <begin position="466"/>
        <end position="545"/>
    </location>
</feature>
<feature type="compositionally biased region" description="Basic residues" evidence="1">
    <location>
        <begin position="636"/>
        <end position="653"/>
    </location>
</feature>
<sequence length="876" mass="97027">MDQHSYYQLFNHFDHPQHAQYPPAPVPEPQLADYYYAPASSPSDFIYNSANTTASIFLPSGSSHASLRNESTPSTVLPYPKVMGYGPSRPVEQQSFPTYLPSLPSLPEPILPEPAPGFEEHRRQRQRQRQSTMKMVPPALSLGDGRGSNRESDSDESTVMVKVKHEERSPGPVLVSVPRPMKKWEPRVPTEGMEGEIQRGSGNANGGVWEERGEGVIAPMVPGLSCTSMGMGMEPTPMPKMGLFKPIKWDGPSSSRSNSKAKKTRRARAWEVDENDLLRTYGNQNRTGTRKEYKSRNDETEDEETFATPLSSHPRSSKRRKTSISIEGNNFRTGSADTDSATVIKQEPGLSPSPRATFSRIPMYSHPDATTTSNGYGTGYDHLPSSRSISPLTRVPTPRRFLFPTPDRRGTGTGTGMASQNQPSSRAVVGRDVQLEKGDREKEKRDQRGEGGFWSLAAAAAAQQVQYRGSSEEEQENGWTTISVSGSSEEGEVSSHYENSYTSNSYSFGQDRRPDAPPSNTRRTSSPSYLPYTDQDQDRKWCHPVSQASTSWASSSVHGSAPSLSASQEASQQQQRIEQYQQAIQMVQDTCLEASKRYIRAHCVNRGVRGGGGGDDPALGTDTYTVPRESGESRRSKSASRRKARRRKRKLATRHGSWSPSSRRTAKTASASQFHQEEEEIIPCTSSSDSLLLPNISQICTLLWSRAQSLRLHDTDSIELHTARNMYWLLSWAETVAFAVVPTLPLSANSSSNGGTSNTSASSQSKFIGFVPGGGGVPSLEDEMCIRGRQWRGRRNKEGEEEEEEEGEDGEGSEMLPGSGGNWKEAVWQRQQQQQQQRELEEMGRRVFEEGGMLCEFLGYGEGVGRLARVREFYGF</sequence>